<dbReference type="InterPro" id="IPR050153">
    <property type="entry name" value="Metal_Ion_Import_ABC"/>
</dbReference>
<dbReference type="SMART" id="SM00382">
    <property type="entry name" value="AAA"/>
    <property type="match status" value="1"/>
</dbReference>
<keyword evidence="1" id="KW-0813">Transport</keyword>
<sequence>MTGDTAQAVTRTRAPRGADDGTAAPVLRIRDAALSYGARRLWSGLSLDLEPGEFLTVLGANGTGKTTLLRAVLGLQPLSEGTVSVDGRPARRGSPALGYVPQQRPLEARTPLRAGDIVRQGLDGHRLGPWLPSRSLRRRVEQALDEVGALEYADMPVGLLSGGEQQRVRIAQALVSDPVLLLCDELLLSLDLNSQRTITWLIDQRRRERGTAVMFVTHDINPVLPYTDRVLYLAGGRFRIGTPDDVLTSATLSELYDAPVEVIRSGGRILVAGVPEGEDASHAGRPTTSEEE</sequence>
<gene>
    <name evidence="6" type="ORF">FB473_001300</name>
</gene>
<dbReference type="InterPro" id="IPR017871">
    <property type="entry name" value="ABC_transporter-like_CS"/>
</dbReference>
<protein>
    <submittedName>
        <fullName evidence="6">Zinc/manganese transport system ATP-binding protein</fullName>
    </submittedName>
</protein>
<dbReference type="Pfam" id="PF00005">
    <property type="entry name" value="ABC_tran"/>
    <property type="match status" value="1"/>
</dbReference>
<evidence type="ECO:0000313" key="7">
    <source>
        <dbReference type="Proteomes" id="UP000749311"/>
    </source>
</evidence>
<dbReference type="EMBL" id="JAAMOZ010000001">
    <property type="protein sequence ID" value="NIH56655.1"/>
    <property type="molecule type" value="Genomic_DNA"/>
</dbReference>
<dbReference type="InterPro" id="IPR003439">
    <property type="entry name" value="ABC_transporter-like_ATP-bd"/>
</dbReference>
<dbReference type="SUPFAM" id="SSF52540">
    <property type="entry name" value="P-loop containing nucleoside triphosphate hydrolases"/>
    <property type="match status" value="1"/>
</dbReference>
<feature type="region of interest" description="Disordered" evidence="4">
    <location>
        <begin position="1"/>
        <end position="21"/>
    </location>
</feature>
<evidence type="ECO:0000313" key="6">
    <source>
        <dbReference type="EMBL" id="NIH56655.1"/>
    </source>
</evidence>
<keyword evidence="2" id="KW-0547">Nucleotide-binding</keyword>
<evidence type="ECO:0000256" key="4">
    <source>
        <dbReference type="SAM" id="MobiDB-lite"/>
    </source>
</evidence>
<keyword evidence="3 6" id="KW-0067">ATP-binding</keyword>
<dbReference type="PANTHER" id="PTHR42734">
    <property type="entry name" value="METAL TRANSPORT SYSTEM ATP-BINDING PROTEIN TM_0124-RELATED"/>
    <property type="match status" value="1"/>
</dbReference>
<dbReference type="PROSITE" id="PS00211">
    <property type="entry name" value="ABC_TRANSPORTER_1"/>
    <property type="match status" value="1"/>
</dbReference>
<name>A0ABX0SHW6_9ACTN</name>
<dbReference type="GO" id="GO:0005524">
    <property type="term" value="F:ATP binding"/>
    <property type="evidence" value="ECO:0007669"/>
    <property type="project" value="UniProtKB-KW"/>
</dbReference>
<dbReference type="Proteomes" id="UP000749311">
    <property type="component" value="Unassembled WGS sequence"/>
</dbReference>
<dbReference type="InterPro" id="IPR003593">
    <property type="entry name" value="AAA+_ATPase"/>
</dbReference>
<keyword evidence="7" id="KW-1185">Reference proteome</keyword>
<feature type="compositionally biased region" description="Polar residues" evidence="4">
    <location>
        <begin position="1"/>
        <end position="10"/>
    </location>
</feature>
<dbReference type="PROSITE" id="PS50893">
    <property type="entry name" value="ABC_TRANSPORTER_2"/>
    <property type="match status" value="1"/>
</dbReference>
<comment type="caution">
    <text evidence="6">The sequence shown here is derived from an EMBL/GenBank/DDBJ whole genome shotgun (WGS) entry which is preliminary data.</text>
</comment>
<proteinExistence type="predicted"/>
<evidence type="ECO:0000256" key="3">
    <source>
        <dbReference type="ARBA" id="ARBA00022840"/>
    </source>
</evidence>
<organism evidence="6 7">
    <name type="scientific">Brooklawnia cerclae</name>
    <dbReference type="NCBI Taxonomy" id="349934"/>
    <lineage>
        <taxon>Bacteria</taxon>
        <taxon>Bacillati</taxon>
        <taxon>Actinomycetota</taxon>
        <taxon>Actinomycetes</taxon>
        <taxon>Propionibacteriales</taxon>
        <taxon>Propionibacteriaceae</taxon>
        <taxon>Brooklawnia</taxon>
    </lineage>
</organism>
<dbReference type="InterPro" id="IPR027417">
    <property type="entry name" value="P-loop_NTPase"/>
</dbReference>
<reference evidence="6 7" key="1">
    <citation type="submission" date="2020-02" db="EMBL/GenBank/DDBJ databases">
        <title>Sequencing the genomes of 1000 actinobacteria strains.</title>
        <authorList>
            <person name="Klenk H.-P."/>
        </authorList>
    </citation>
    <scope>NUCLEOTIDE SEQUENCE [LARGE SCALE GENOMIC DNA]</scope>
    <source>
        <strain evidence="6 7">DSM 19609</strain>
    </source>
</reference>
<evidence type="ECO:0000256" key="2">
    <source>
        <dbReference type="ARBA" id="ARBA00022741"/>
    </source>
</evidence>
<evidence type="ECO:0000259" key="5">
    <source>
        <dbReference type="PROSITE" id="PS50893"/>
    </source>
</evidence>
<accession>A0ABX0SHW6</accession>
<evidence type="ECO:0000256" key="1">
    <source>
        <dbReference type="ARBA" id="ARBA00022448"/>
    </source>
</evidence>
<dbReference type="Gene3D" id="3.40.50.300">
    <property type="entry name" value="P-loop containing nucleotide triphosphate hydrolases"/>
    <property type="match status" value="1"/>
</dbReference>
<feature type="domain" description="ABC transporter" evidence="5">
    <location>
        <begin position="27"/>
        <end position="260"/>
    </location>
</feature>